<evidence type="ECO:0000256" key="11">
    <source>
        <dbReference type="ARBA" id="ARBA00031871"/>
    </source>
</evidence>
<feature type="domain" description="Phosphoadenosine phosphosulphate reductase" evidence="14">
    <location>
        <begin position="190"/>
        <end position="273"/>
    </location>
</feature>
<comment type="caution">
    <text evidence="15">The sequence shown here is derived from an EMBL/GenBank/DDBJ whole genome shotgun (WGS) entry which is preliminary data.</text>
</comment>
<keyword evidence="13" id="KW-0732">Signal</keyword>
<organism evidence="15 16">
    <name type="scientific">Saccharomycopsis crataegensis</name>
    <dbReference type="NCBI Taxonomy" id="43959"/>
    <lineage>
        <taxon>Eukaryota</taxon>
        <taxon>Fungi</taxon>
        <taxon>Dikarya</taxon>
        <taxon>Ascomycota</taxon>
        <taxon>Saccharomycotina</taxon>
        <taxon>Saccharomycetes</taxon>
        <taxon>Saccharomycopsidaceae</taxon>
        <taxon>Saccharomycopsis</taxon>
    </lineage>
</organism>
<evidence type="ECO:0000259" key="14">
    <source>
        <dbReference type="Pfam" id="PF01507"/>
    </source>
</evidence>
<dbReference type="GO" id="GO:0006747">
    <property type="term" value="P:FAD biosynthetic process"/>
    <property type="evidence" value="ECO:0007669"/>
    <property type="project" value="TreeGrafter"/>
</dbReference>
<comment type="catalytic activity">
    <reaction evidence="12">
        <text>FMN + ATP + H(+) = FAD + diphosphate</text>
        <dbReference type="Rhea" id="RHEA:17237"/>
        <dbReference type="ChEBI" id="CHEBI:15378"/>
        <dbReference type="ChEBI" id="CHEBI:30616"/>
        <dbReference type="ChEBI" id="CHEBI:33019"/>
        <dbReference type="ChEBI" id="CHEBI:57692"/>
        <dbReference type="ChEBI" id="CHEBI:58210"/>
        <dbReference type="EC" id="2.7.7.2"/>
    </reaction>
</comment>
<feature type="signal peptide" evidence="13">
    <location>
        <begin position="1"/>
        <end position="22"/>
    </location>
</feature>
<keyword evidence="16" id="KW-1185">Reference proteome</keyword>
<dbReference type="CDD" id="cd23948">
    <property type="entry name" value="FAD_synthase"/>
    <property type="match status" value="1"/>
</dbReference>
<dbReference type="AlphaFoldDB" id="A0AAV5QW84"/>
<dbReference type="InterPro" id="IPR014729">
    <property type="entry name" value="Rossmann-like_a/b/a_fold"/>
</dbReference>
<evidence type="ECO:0000313" key="15">
    <source>
        <dbReference type="EMBL" id="GMM38837.1"/>
    </source>
</evidence>
<gene>
    <name evidence="15" type="ORF">DASC09_061760</name>
</gene>
<dbReference type="PANTHER" id="PTHR23293:SF9">
    <property type="entry name" value="FAD SYNTHASE"/>
    <property type="match status" value="1"/>
</dbReference>
<evidence type="ECO:0000256" key="13">
    <source>
        <dbReference type="SAM" id="SignalP"/>
    </source>
</evidence>
<evidence type="ECO:0000256" key="8">
    <source>
        <dbReference type="ARBA" id="ARBA00022827"/>
    </source>
</evidence>
<evidence type="ECO:0000256" key="4">
    <source>
        <dbReference type="ARBA" id="ARBA00022643"/>
    </source>
</evidence>
<sequence length="348" mass="41340">MSTIRFSLVIPLIILIIGIQYSINQQSKSTLFDNIIIKSYSFENTEEDNMVIARSFKETSDRIHQFVNDEDLQGTEPESILKLRQSTKEKIHRSMEIISQALDEFEYSNISISFNGGKDCLVMLHLYMAVLNDRKLVSETHDDGSLKKMSSVYIYYEDTFEEIEEFNKETSKTYNLDLQVYSYCKLKVGFEKYLDDHRNIQAIIVGNRKTDPYSENLQAFQPTDNDWPSFVRVHPILDWTYQEIWFFLINLNVHYCKLYDYGYTSIGGISSTIPNQYLKKTDFELKNKDINRENLNWMIQLYQKNSQISPEYRFYTDEELEAHEHYPAFYLQNDDYERFSRQTKQKAQ</sequence>
<dbReference type="Proteomes" id="UP001360560">
    <property type="component" value="Unassembled WGS sequence"/>
</dbReference>
<dbReference type="SUPFAM" id="SSF52402">
    <property type="entry name" value="Adenine nucleotide alpha hydrolases-like"/>
    <property type="match status" value="1"/>
</dbReference>
<keyword evidence="5" id="KW-0808">Transferase</keyword>
<proteinExistence type="predicted"/>
<evidence type="ECO:0000256" key="1">
    <source>
        <dbReference type="ARBA" id="ARBA00004726"/>
    </source>
</evidence>
<name>A0AAV5QW84_9ASCO</name>
<keyword evidence="9" id="KW-0067">ATP-binding</keyword>
<dbReference type="PANTHER" id="PTHR23293">
    <property type="entry name" value="FAD SYNTHETASE-RELATED FMN ADENYLYLTRANSFERASE"/>
    <property type="match status" value="1"/>
</dbReference>
<evidence type="ECO:0000256" key="6">
    <source>
        <dbReference type="ARBA" id="ARBA00022695"/>
    </source>
</evidence>
<dbReference type="EMBL" id="BTFZ01000020">
    <property type="protein sequence ID" value="GMM38837.1"/>
    <property type="molecule type" value="Genomic_DNA"/>
</dbReference>
<feature type="domain" description="Phosphoadenosine phosphosulphate reductase" evidence="14">
    <location>
        <begin position="110"/>
        <end position="182"/>
    </location>
</feature>
<reference evidence="15 16" key="1">
    <citation type="journal article" date="2023" name="Elife">
        <title>Identification of key yeast species and microbe-microbe interactions impacting larval growth of Drosophila in the wild.</title>
        <authorList>
            <person name="Mure A."/>
            <person name="Sugiura Y."/>
            <person name="Maeda R."/>
            <person name="Honda K."/>
            <person name="Sakurai N."/>
            <person name="Takahashi Y."/>
            <person name="Watada M."/>
            <person name="Katoh T."/>
            <person name="Gotoh A."/>
            <person name="Gotoh Y."/>
            <person name="Taniguchi I."/>
            <person name="Nakamura K."/>
            <person name="Hayashi T."/>
            <person name="Katayama T."/>
            <person name="Uemura T."/>
            <person name="Hattori Y."/>
        </authorList>
    </citation>
    <scope>NUCLEOTIDE SEQUENCE [LARGE SCALE GENOMIC DNA]</scope>
    <source>
        <strain evidence="15 16">SC-9</strain>
    </source>
</reference>
<accession>A0AAV5QW84</accession>
<keyword evidence="3" id="KW-0285">Flavoprotein</keyword>
<feature type="chain" id="PRO_5043842848" description="FAD synthase" evidence="13">
    <location>
        <begin position="23"/>
        <end position="348"/>
    </location>
</feature>
<comment type="pathway">
    <text evidence="1">Cofactor biosynthesis; FAD biosynthesis; FAD from FMN: step 1/1.</text>
</comment>
<evidence type="ECO:0000313" key="16">
    <source>
        <dbReference type="Proteomes" id="UP001360560"/>
    </source>
</evidence>
<evidence type="ECO:0000256" key="5">
    <source>
        <dbReference type="ARBA" id="ARBA00022679"/>
    </source>
</evidence>
<evidence type="ECO:0000256" key="12">
    <source>
        <dbReference type="ARBA" id="ARBA00049494"/>
    </source>
</evidence>
<dbReference type="RefSeq" id="XP_064855832.1">
    <property type="nucleotide sequence ID" value="XM_064999760.1"/>
</dbReference>
<evidence type="ECO:0000256" key="9">
    <source>
        <dbReference type="ARBA" id="ARBA00022840"/>
    </source>
</evidence>
<keyword evidence="8" id="KW-0274">FAD</keyword>
<evidence type="ECO:0000256" key="2">
    <source>
        <dbReference type="ARBA" id="ARBA00012393"/>
    </source>
</evidence>
<dbReference type="GeneID" id="90076825"/>
<evidence type="ECO:0000256" key="3">
    <source>
        <dbReference type="ARBA" id="ARBA00022630"/>
    </source>
</evidence>
<dbReference type="EC" id="2.7.7.2" evidence="2"/>
<dbReference type="InterPro" id="IPR002500">
    <property type="entry name" value="PAPS_reduct_dom"/>
</dbReference>
<dbReference type="Pfam" id="PF01507">
    <property type="entry name" value="PAPS_reduct"/>
    <property type="match status" value="2"/>
</dbReference>
<dbReference type="GO" id="GO:0005524">
    <property type="term" value="F:ATP binding"/>
    <property type="evidence" value="ECO:0007669"/>
    <property type="project" value="UniProtKB-KW"/>
</dbReference>
<protein>
    <recommendedName>
        <fullName evidence="2">FAD synthase</fullName>
        <ecNumber evidence="2">2.7.7.2</ecNumber>
    </recommendedName>
    <alternativeName>
        <fullName evidence="10">FAD pyrophosphorylase</fullName>
    </alternativeName>
    <alternativeName>
        <fullName evidence="11">FMN adenylyltransferase</fullName>
    </alternativeName>
</protein>
<keyword evidence="4" id="KW-0288">FMN</keyword>
<dbReference type="Gene3D" id="3.40.50.620">
    <property type="entry name" value="HUPs"/>
    <property type="match status" value="1"/>
</dbReference>
<evidence type="ECO:0000256" key="10">
    <source>
        <dbReference type="ARBA" id="ARBA00031145"/>
    </source>
</evidence>
<keyword evidence="6 15" id="KW-0548">Nucleotidyltransferase</keyword>
<dbReference type="GO" id="GO:0003919">
    <property type="term" value="F:FMN adenylyltransferase activity"/>
    <property type="evidence" value="ECO:0007669"/>
    <property type="project" value="UniProtKB-EC"/>
</dbReference>
<keyword evidence="7" id="KW-0547">Nucleotide-binding</keyword>
<evidence type="ECO:0000256" key="7">
    <source>
        <dbReference type="ARBA" id="ARBA00022741"/>
    </source>
</evidence>